<organism evidence="3 4">
    <name type="scientific">Malaciobacter halophilus</name>
    <dbReference type="NCBI Taxonomy" id="197482"/>
    <lineage>
        <taxon>Bacteria</taxon>
        <taxon>Pseudomonadati</taxon>
        <taxon>Campylobacterota</taxon>
        <taxon>Epsilonproteobacteria</taxon>
        <taxon>Campylobacterales</taxon>
        <taxon>Arcobacteraceae</taxon>
        <taxon>Malaciobacter</taxon>
    </lineage>
</organism>
<keyword evidence="4" id="KW-1185">Reference proteome</keyword>
<dbReference type="OrthoDB" id="1522895at2"/>
<sequence>MSALILQPIDDSIVGKDFKYDDSFLSIEQEIDKSHSATFDGSTDWEFVLNSTHDFLINKSKDLKIATWWIYSCWKKNSFLGLEQNLINYLKFLEQFNENLYPKSNKAKQNIIFWFEETLSKEIEQDKAFEFINSKIFFELFNSLNTTLNTFLNTEEFYFKKIINHLKKRVEEQEKKEEEQEKVEEKKLNEDELDSVKAVSFLRQLKQDASKLALYYRKNDISDLKALRINRFLSWLETDGIPLNEKGVTQLNPPLELELDEVKELYNNKQYDEAVLLIEEIIEVCPFWFDGHFYLYNIFNASNNKNRAIEVKNTLLSFIKTNEGILTLKFKDNSNFASSKTRKWIEEELTQSKINTTTSNNSFEFDETLSFKEAMEQIQSKYSTSETIKDRFFYRLKQMELAVENNKESMALALFDELETYIEKFNLINWDKKLVSEVYTLFLSSFNSVQVEPEKIEKYYSSLCQIDINSALKINI</sequence>
<dbReference type="InterPro" id="IPR017739">
    <property type="entry name" value="T6SS-assoc_VCA0119"/>
</dbReference>
<name>A0A2N1J0A4_9BACT</name>
<protein>
    <recommendedName>
        <fullName evidence="2">ImpA N-terminal domain-containing protein</fullName>
    </recommendedName>
</protein>
<comment type="caution">
    <text evidence="3">The sequence shown here is derived from an EMBL/GenBank/DDBJ whole genome shotgun (WGS) entry which is preliminary data.</text>
</comment>
<dbReference type="Pfam" id="PF16989">
    <property type="entry name" value="T6SS_VasJ"/>
    <property type="match status" value="1"/>
</dbReference>
<feature type="coiled-coil region" evidence="1">
    <location>
        <begin position="162"/>
        <end position="196"/>
    </location>
</feature>
<dbReference type="Pfam" id="PF06812">
    <property type="entry name" value="ImpA_N"/>
    <property type="match status" value="1"/>
</dbReference>
<dbReference type="InterPro" id="IPR010657">
    <property type="entry name" value="ImpA_N"/>
</dbReference>
<dbReference type="PANTHER" id="PTHR37024:SF5">
    <property type="entry name" value="IMPA N-TERMINAL DOMAIN-CONTAINING PROTEIN"/>
    <property type="match status" value="1"/>
</dbReference>
<reference evidence="3 4" key="1">
    <citation type="submission" date="2017-09" db="EMBL/GenBank/DDBJ databases">
        <title>Genomics of the genus Arcobacter.</title>
        <authorList>
            <person name="Perez-Cataluna A."/>
            <person name="Figueras M.J."/>
            <person name="Salas-Masso N."/>
        </authorList>
    </citation>
    <scope>NUCLEOTIDE SEQUENCE [LARGE SCALE GENOMIC DNA]</scope>
    <source>
        <strain evidence="3 4">DSM 18005</strain>
    </source>
</reference>
<dbReference type="RefSeq" id="WP_101185671.1">
    <property type="nucleotide sequence ID" value="NZ_CP031218.1"/>
</dbReference>
<evidence type="ECO:0000313" key="3">
    <source>
        <dbReference type="EMBL" id="PKI79998.1"/>
    </source>
</evidence>
<evidence type="ECO:0000313" key="4">
    <source>
        <dbReference type="Proteomes" id="UP000233248"/>
    </source>
</evidence>
<dbReference type="AlphaFoldDB" id="A0A2N1J0A4"/>
<dbReference type="EMBL" id="NXIF01000047">
    <property type="protein sequence ID" value="PKI79998.1"/>
    <property type="molecule type" value="Genomic_DNA"/>
</dbReference>
<proteinExistence type="predicted"/>
<evidence type="ECO:0000256" key="1">
    <source>
        <dbReference type="SAM" id="Coils"/>
    </source>
</evidence>
<accession>A0A2N1J0A4</accession>
<dbReference type="KEGG" id="ahs:AHALO_1400"/>
<gene>
    <name evidence="3" type="ORF">CP960_11670</name>
</gene>
<dbReference type="PANTHER" id="PTHR37024">
    <property type="entry name" value="TYPE VI SECRETION SYSTEM DUF2094 AND IMPA-RELATED DOMAIN PROTEIN"/>
    <property type="match status" value="1"/>
</dbReference>
<feature type="domain" description="ImpA N-terminal" evidence="2">
    <location>
        <begin position="8"/>
        <end position="113"/>
    </location>
</feature>
<dbReference type="Proteomes" id="UP000233248">
    <property type="component" value="Unassembled WGS sequence"/>
</dbReference>
<evidence type="ECO:0000259" key="2">
    <source>
        <dbReference type="Pfam" id="PF06812"/>
    </source>
</evidence>
<keyword evidence="1" id="KW-0175">Coiled coil</keyword>